<reference evidence="2 3" key="1">
    <citation type="journal article" date="2015" name="Int. J. Syst. Evol. Microbiol.">
        <title>Carboxylicivirga linearis sp. nov., isolated from a sea cucumber culture pond.</title>
        <authorList>
            <person name="Wang F.Q."/>
            <person name="Zhou Y.X."/>
            <person name="Lin X.Z."/>
            <person name="Chen G.J."/>
            <person name="Du Z.J."/>
        </authorList>
    </citation>
    <scope>NUCLEOTIDE SEQUENCE [LARGE SCALE GENOMIC DNA]</scope>
    <source>
        <strain evidence="2 3">FB218</strain>
    </source>
</reference>
<evidence type="ECO:0000313" key="3">
    <source>
        <dbReference type="Proteomes" id="UP000708576"/>
    </source>
</evidence>
<proteinExistence type="predicted"/>
<evidence type="ECO:0000313" key="2">
    <source>
        <dbReference type="EMBL" id="MBS2096748.1"/>
    </source>
</evidence>
<dbReference type="InterPro" id="IPR025684">
    <property type="entry name" value="SprA_N_dom"/>
</dbReference>
<dbReference type="InterPro" id="IPR026377">
    <property type="entry name" value="Cell_surface_SprA"/>
</dbReference>
<keyword evidence="3" id="KW-1185">Reference proteome</keyword>
<dbReference type="Pfam" id="PF14349">
    <property type="entry name" value="SprA_N"/>
    <property type="match status" value="1"/>
</dbReference>
<comment type="caution">
    <text evidence="2">The sequence shown here is derived from an EMBL/GenBank/DDBJ whole genome shotgun (WGS) entry which is preliminary data.</text>
</comment>
<dbReference type="Proteomes" id="UP000708576">
    <property type="component" value="Unassembled WGS sequence"/>
</dbReference>
<feature type="domain" description="Gliding motility protein SprA N-terminal" evidence="1">
    <location>
        <begin position="275"/>
        <end position="437"/>
    </location>
</feature>
<dbReference type="NCBIfam" id="TIGR04189">
    <property type="entry name" value="surface_SprA"/>
    <property type="match status" value="1"/>
</dbReference>
<dbReference type="RefSeq" id="WP_212212130.1">
    <property type="nucleotide sequence ID" value="NZ_JAGUCO010000001.1"/>
</dbReference>
<evidence type="ECO:0000259" key="1">
    <source>
        <dbReference type="Pfam" id="PF14349"/>
    </source>
</evidence>
<dbReference type="EMBL" id="JAGUCO010000001">
    <property type="protein sequence ID" value="MBS2096748.1"/>
    <property type="molecule type" value="Genomic_DNA"/>
</dbReference>
<dbReference type="PROSITE" id="PS51257">
    <property type="entry name" value="PROKAR_LIPOPROTEIN"/>
    <property type="match status" value="1"/>
</dbReference>
<sequence>MKNIFLFSTIICLLSFSGCNNKDLPPIENEEAAENFLCDQSVWHLSSVPNRFTESSLSNNIKYGYNRAKLAWYNINANVFLRNSTMTPQHIKDDREQRMHPLVREVYEQEIYPSRQIAYGEPTVIPCLNIAYYPNERGPYNFDVDGVNYDGTLTNPSSRWAGMITEIPKEESCDTIIFWMMSPFTSNNNQSISGSIFFDIGSISKDILKDGYISYENGLSEVGQLSVWGVLSSFSGDSIFDSDDEKRLSQDVGLDGLCSDTIRGVNDEAIFFSSFLERLKDKVNVEAYRKVEKDPSSDDFHYYRDTYYDQIELPILERYKNINNPERNSLPPSFSHENYVVTLHNKPDSENFNYSSIISMESDYDEYEIKISSELFEIGQNYISDIRESDVNQLIKWYQFKIPLAKNEQLSHMNEINLRMYLTGFENPVVFRIAEFTIK</sequence>
<protein>
    <submittedName>
        <fullName evidence="2">Cell surface protein SprA</fullName>
    </submittedName>
</protein>
<name>A0ABS5JPB2_9BACT</name>
<organism evidence="2 3">
    <name type="scientific">Carboxylicivirga linearis</name>
    <dbReference type="NCBI Taxonomy" id="1628157"/>
    <lineage>
        <taxon>Bacteria</taxon>
        <taxon>Pseudomonadati</taxon>
        <taxon>Bacteroidota</taxon>
        <taxon>Bacteroidia</taxon>
        <taxon>Marinilabiliales</taxon>
        <taxon>Marinilabiliaceae</taxon>
        <taxon>Carboxylicivirga</taxon>
    </lineage>
</organism>
<accession>A0ABS5JPB2</accession>
<gene>
    <name evidence="2" type="primary">sprA</name>
    <name evidence="2" type="ORF">KEM10_00575</name>
</gene>